<evidence type="ECO:0000313" key="2">
    <source>
        <dbReference type="EMBL" id="PSM51797.1"/>
    </source>
</evidence>
<feature type="transmembrane region" description="Helical" evidence="1">
    <location>
        <begin position="5"/>
        <end position="23"/>
    </location>
</feature>
<dbReference type="RefSeq" id="WP_106871930.1">
    <property type="nucleotide sequence ID" value="NZ_CP053841.1"/>
</dbReference>
<name>A0A2P8QZX4_9BACT</name>
<sequence>MIKRLFKIYISLDFILIFISLFLGKYWLLNSQISFFISVFISYISMKNYQNMIDSELLSGKYDDIKEDENVKIGTVKNSVTFFSPLKILAYLVLGVSFYILNKLEMLNPLAFLVGVLPMPLGSIIYGATDVANFTKS</sequence>
<feature type="transmembrane region" description="Helical" evidence="1">
    <location>
        <begin position="29"/>
        <end position="46"/>
    </location>
</feature>
<organism evidence="2 3">
    <name type="scientific">Campylobacter blaseri</name>
    <dbReference type="NCBI Taxonomy" id="2042961"/>
    <lineage>
        <taxon>Bacteria</taxon>
        <taxon>Pseudomonadati</taxon>
        <taxon>Campylobacterota</taxon>
        <taxon>Epsilonproteobacteria</taxon>
        <taxon>Campylobacterales</taxon>
        <taxon>Campylobacteraceae</taxon>
        <taxon>Campylobacter</taxon>
    </lineage>
</organism>
<comment type="caution">
    <text evidence="2">The sequence shown here is derived from an EMBL/GenBank/DDBJ whole genome shotgun (WGS) entry which is preliminary data.</text>
</comment>
<reference evidence="3" key="1">
    <citation type="submission" date="2017-10" db="EMBL/GenBank/DDBJ databases">
        <title>Campylobacter species from seals.</title>
        <authorList>
            <person name="Gilbert M.J."/>
            <person name="Zomer A.L."/>
            <person name="Timmerman A.J."/>
            <person name="Duim B."/>
            <person name="Wagenaar J.A."/>
        </authorList>
    </citation>
    <scope>NUCLEOTIDE SEQUENCE [LARGE SCALE GENOMIC DNA]</scope>
    <source>
        <strain evidence="3">17S00004-5</strain>
    </source>
</reference>
<keyword evidence="1" id="KW-1133">Transmembrane helix</keyword>
<feature type="transmembrane region" description="Helical" evidence="1">
    <location>
        <begin position="80"/>
        <end position="101"/>
    </location>
</feature>
<evidence type="ECO:0000256" key="1">
    <source>
        <dbReference type="SAM" id="Phobius"/>
    </source>
</evidence>
<dbReference type="OrthoDB" id="9995077at2"/>
<accession>A0A2P8QZX4</accession>
<gene>
    <name evidence="2" type="ORF">CQ405_06630</name>
</gene>
<protein>
    <submittedName>
        <fullName evidence="2">Uncharacterized protein</fullName>
    </submittedName>
</protein>
<proteinExistence type="predicted"/>
<feature type="transmembrane region" description="Helical" evidence="1">
    <location>
        <begin position="107"/>
        <end position="128"/>
    </location>
</feature>
<dbReference type="EMBL" id="PDHH01000005">
    <property type="protein sequence ID" value="PSM51797.1"/>
    <property type="molecule type" value="Genomic_DNA"/>
</dbReference>
<keyword evidence="3" id="KW-1185">Reference proteome</keyword>
<dbReference type="Proteomes" id="UP000240535">
    <property type="component" value="Unassembled WGS sequence"/>
</dbReference>
<dbReference type="AlphaFoldDB" id="A0A2P8QZX4"/>
<evidence type="ECO:0000313" key="3">
    <source>
        <dbReference type="Proteomes" id="UP000240535"/>
    </source>
</evidence>
<keyword evidence="1" id="KW-0472">Membrane</keyword>
<keyword evidence="1" id="KW-0812">Transmembrane</keyword>